<evidence type="ECO:0000313" key="2">
    <source>
        <dbReference type="Proteomes" id="UP001157006"/>
    </source>
</evidence>
<protein>
    <submittedName>
        <fullName evidence="1">Uncharacterized protein</fullName>
    </submittedName>
</protein>
<gene>
    <name evidence="1" type="ORF">VFH_IV240160</name>
</gene>
<reference evidence="1 2" key="1">
    <citation type="submission" date="2023-01" db="EMBL/GenBank/DDBJ databases">
        <authorList>
            <person name="Kreplak J."/>
        </authorList>
    </citation>
    <scope>NUCLEOTIDE SEQUENCE [LARGE SCALE GENOMIC DNA]</scope>
</reference>
<dbReference type="Proteomes" id="UP001157006">
    <property type="component" value="Chromosome 4"/>
</dbReference>
<name>A0AAV1AMD1_VICFA</name>
<dbReference type="AlphaFoldDB" id="A0AAV1AMD1"/>
<organism evidence="1 2">
    <name type="scientific">Vicia faba</name>
    <name type="common">Broad bean</name>
    <name type="synonym">Faba vulgaris</name>
    <dbReference type="NCBI Taxonomy" id="3906"/>
    <lineage>
        <taxon>Eukaryota</taxon>
        <taxon>Viridiplantae</taxon>
        <taxon>Streptophyta</taxon>
        <taxon>Embryophyta</taxon>
        <taxon>Tracheophyta</taxon>
        <taxon>Spermatophyta</taxon>
        <taxon>Magnoliopsida</taxon>
        <taxon>eudicotyledons</taxon>
        <taxon>Gunneridae</taxon>
        <taxon>Pentapetalae</taxon>
        <taxon>rosids</taxon>
        <taxon>fabids</taxon>
        <taxon>Fabales</taxon>
        <taxon>Fabaceae</taxon>
        <taxon>Papilionoideae</taxon>
        <taxon>50 kb inversion clade</taxon>
        <taxon>NPAAA clade</taxon>
        <taxon>Hologalegina</taxon>
        <taxon>IRL clade</taxon>
        <taxon>Fabeae</taxon>
        <taxon>Vicia</taxon>
    </lineage>
</organism>
<proteinExistence type="predicted"/>
<evidence type="ECO:0000313" key="1">
    <source>
        <dbReference type="EMBL" id="CAI8611650.1"/>
    </source>
</evidence>
<keyword evidence="2" id="KW-1185">Reference proteome</keyword>
<dbReference type="EMBL" id="OX451739">
    <property type="protein sequence ID" value="CAI8611650.1"/>
    <property type="molecule type" value="Genomic_DNA"/>
</dbReference>
<accession>A0AAV1AMD1</accession>
<sequence>MNQHITGYVIIGKVYESVKEIGRLPTGESPGPLQQCQENRHPENNIQCESESGGFDENWRRFNMIQRWESAGIEGESWGVMVEKKVEEDQ</sequence>